<proteinExistence type="predicted"/>
<name>A0A3S4Z9J1_9NEIS</name>
<dbReference type="PANTHER" id="PTHR21525">
    <property type="entry name" value="MOTILE SPERM PROTEIN"/>
    <property type="match status" value="1"/>
</dbReference>
<dbReference type="AlphaFoldDB" id="A0A3S4Z9J1"/>
<dbReference type="OrthoDB" id="3196385at2"/>
<dbReference type="EMBL" id="LR134533">
    <property type="protein sequence ID" value="VEJ51391.1"/>
    <property type="molecule type" value="Genomic_DNA"/>
</dbReference>
<dbReference type="PANTHER" id="PTHR21525:SF9">
    <property type="entry name" value="CHANNEL_COLICIN DOMAIN-CONTAINING PROTEIN"/>
    <property type="match status" value="1"/>
</dbReference>
<keyword evidence="3" id="KW-1185">Reference proteome</keyword>
<organism evidence="2 3">
    <name type="scientific">Neisseria weaveri</name>
    <dbReference type="NCBI Taxonomy" id="28091"/>
    <lineage>
        <taxon>Bacteria</taxon>
        <taxon>Pseudomonadati</taxon>
        <taxon>Pseudomonadota</taxon>
        <taxon>Betaproteobacteria</taxon>
        <taxon>Neisseriales</taxon>
        <taxon>Neisseriaceae</taxon>
        <taxon>Neisseria</taxon>
    </lineage>
</organism>
<feature type="region of interest" description="Disordered" evidence="1">
    <location>
        <begin position="1"/>
        <end position="21"/>
    </location>
</feature>
<accession>A0A3S4Z9J1</accession>
<sequence length="381" mass="40134">MQKKSFAHRVEKSPEQFGIDGTQEEIRKQAEKLADETIKQSPYTYAQAKNIARFGTVESLTFDAVNGVRVAGTAMGISAVISFATSVWSGEDFDIALKNACYSGLKVGGLAWVSSIASAQIGRTGIMQSLRPATDWVVKQMGSKTAAALANTLLIGSKPIYGAAALNSASKLLRGNIVTGTITVGVLSSVDFYRMFQGRVSGAQVLKNVTNTATGVAGGTAGWMGGAAAGAALGSAIPIIGTAAGGIIGGVLGSLGGGVAANKASSMLLDKFVEDDAKKMQEVLGKVFVQLAKDYLLNQKEADNVLNSLQEKLSIDILRDMFAADSREKFATSLIEPIIENEVRKRPRISIQDLPSNSQLSDEIESILEENLNSSSEESTD</sequence>
<protein>
    <submittedName>
        <fullName evidence="2">Uncharacterized protein</fullName>
    </submittedName>
</protein>
<dbReference type="RefSeq" id="WP_004285113.1">
    <property type="nucleotide sequence ID" value="NZ_CAUJRG010000009.1"/>
</dbReference>
<reference evidence="2 3" key="1">
    <citation type="submission" date="2018-12" db="EMBL/GenBank/DDBJ databases">
        <authorList>
            <consortium name="Pathogen Informatics"/>
        </authorList>
    </citation>
    <scope>NUCLEOTIDE SEQUENCE [LARGE SCALE GENOMIC DNA]</scope>
    <source>
        <strain evidence="2 3">NCTC12742</strain>
    </source>
</reference>
<evidence type="ECO:0000313" key="2">
    <source>
        <dbReference type="EMBL" id="VEJ51391.1"/>
    </source>
</evidence>
<dbReference type="Proteomes" id="UP000272771">
    <property type="component" value="Chromosome"/>
</dbReference>
<evidence type="ECO:0000256" key="1">
    <source>
        <dbReference type="SAM" id="MobiDB-lite"/>
    </source>
</evidence>
<gene>
    <name evidence="2" type="ORF">NCTC12742_01275</name>
</gene>
<evidence type="ECO:0000313" key="3">
    <source>
        <dbReference type="Proteomes" id="UP000272771"/>
    </source>
</evidence>